<name>A0A9I9E4V4_CUCME</name>
<dbReference type="Gramene" id="MELO3C028795.2.1">
    <property type="protein sequence ID" value="MELO3C028795.2.1"/>
    <property type="gene ID" value="MELO3C028795.2"/>
</dbReference>
<reference evidence="2" key="1">
    <citation type="submission" date="2023-03" db="UniProtKB">
        <authorList>
            <consortium name="EnsemblPlants"/>
        </authorList>
    </citation>
    <scope>IDENTIFICATION</scope>
</reference>
<sequence>MTGFEHRTSTTSANTMNDSSSNIFYPFVISLTNNTSSLQNNDLHKNKEVETFRRYEACREASNTDVFF</sequence>
<dbReference type="AlphaFoldDB" id="A0A9I9E4V4"/>
<feature type="compositionally biased region" description="Polar residues" evidence="1">
    <location>
        <begin position="9"/>
        <end position="20"/>
    </location>
</feature>
<organism evidence="2">
    <name type="scientific">Cucumis melo</name>
    <name type="common">Muskmelon</name>
    <dbReference type="NCBI Taxonomy" id="3656"/>
    <lineage>
        <taxon>Eukaryota</taxon>
        <taxon>Viridiplantae</taxon>
        <taxon>Streptophyta</taxon>
        <taxon>Embryophyta</taxon>
        <taxon>Tracheophyta</taxon>
        <taxon>Spermatophyta</taxon>
        <taxon>Magnoliopsida</taxon>
        <taxon>eudicotyledons</taxon>
        <taxon>Gunneridae</taxon>
        <taxon>Pentapetalae</taxon>
        <taxon>rosids</taxon>
        <taxon>fabids</taxon>
        <taxon>Cucurbitales</taxon>
        <taxon>Cucurbitaceae</taxon>
        <taxon>Benincaseae</taxon>
        <taxon>Cucumis</taxon>
    </lineage>
</organism>
<feature type="region of interest" description="Disordered" evidence="1">
    <location>
        <begin position="1"/>
        <end position="20"/>
    </location>
</feature>
<evidence type="ECO:0000313" key="2">
    <source>
        <dbReference type="EnsemblPlants" id="MELO3C028795.2.1"/>
    </source>
</evidence>
<protein>
    <submittedName>
        <fullName evidence="2">Uncharacterized protein</fullName>
    </submittedName>
</protein>
<dbReference type="EnsemblPlants" id="MELO3C028795.2.1">
    <property type="protein sequence ID" value="MELO3C028795.2.1"/>
    <property type="gene ID" value="MELO3C028795.2"/>
</dbReference>
<proteinExistence type="predicted"/>
<accession>A0A9I9E4V4</accession>
<evidence type="ECO:0000256" key="1">
    <source>
        <dbReference type="SAM" id="MobiDB-lite"/>
    </source>
</evidence>